<dbReference type="PRINTS" id="PR00385">
    <property type="entry name" value="P450"/>
</dbReference>
<dbReference type="GO" id="GO:0005506">
    <property type="term" value="F:iron ion binding"/>
    <property type="evidence" value="ECO:0007669"/>
    <property type="project" value="InterPro"/>
</dbReference>
<name>A0A165J9J4_EXIGL</name>
<dbReference type="InterPro" id="IPR002401">
    <property type="entry name" value="Cyt_P450_E_grp-I"/>
</dbReference>
<protein>
    <submittedName>
        <fullName evidence="10">Cytochrome P450</fullName>
    </submittedName>
</protein>
<feature type="binding site" description="axial binding residue" evidence="9">
    <location>
        <position position="477"/>
    </location>
    <ligand>
        <name>heme</name>
        <dbReference type="ChEBI" id="CHEBI:30413"/>
    </ligand>
    <ligandPart>
        <name>Fe</name>
        <dbReference type="ChEBI" id="CHEBI:18248"/>
    </ligandPart>
</feature>
<gene>
    <name evidence="10" type="ORF">EXIGLDRAFT_673018</name>
</gene>
<reference evidence="10 11" key="1">
    <citation type="journal article" date="2016" name="Mol. Biol. Evol.">
        <title>Comparative Genomics of Early-Diverging Mushroom-Forming Fungi Provides Insights into the Origins of Lignocellulose Decay Capabilities.</title>
        <authorList>
            <person name="Nagy L.G."/>
            <person name="Riley R."/>
            <person name="Tritt A."/>
            <person name="Adam C."/>
            <person name="Daum C."/>
            <person name="Floudas D."/>
            <person name="Sun H."/>
            <person name="Yadav J.S."/>
            <person name="Pangilinan J."/>
            <person name="Larsson K.H."/>
            <person name="Matsuura K."/>
            <person name="Barry K."/>
            <person name="Labutti K."/>
            <person name="Kuo R."/>
            <person name="Ohm R.A."/>
            <person name="Bhattacharya S.S."/>
            <person name="Shirouzu T."/>
            <person name="Yoshinaga Y."/>
            <person name="Martin F.M."/>
            <person name="Grigoriev I.V."/>
            <person name="Hibbett D.S."/>
        </authorList>
    </citation>
    <scope>NUCLEOTIDE SEQUENCE [LARGE SCALE GENOMIC DNA]</scope>
    <source>
        <strain evidence="10 11">HHB12029</strain>
    </source>
</reference>
<dbReference type="SUPFAM" id="SSF48264">
    <property type="entry name" value="Cytochrome P450"/>
    <property type="match status" value="1"/>
</dbReference>
<keyword evidence="8" id="KW-0503">Monooxygenase</keyword>
<dbReference type="InterPro" id="IPR050121">
    <property type="entry name" value="Cytochrome_P450_monoxygenase"/>
</dbReference>
<dbReference type="OrthoDB" id="1470350at2759"/>
<dbReference type="GO" id="GO:0020037">
    <property type="term" value="F:heme binding"/>
    <property type="evidence" value="ECO:0007669"/>
    <property type="project" value="InterPro"/>
</dbReference>
<evidence type="ECO:0000256" key="7">
    <source>
        <dbReference type="ARBA" id="ARBA00023004"/>
    </source>
</evidence>
<dbReference type="Pfam" id="PF00067">
    <property type="entry name" value="p450"/>
    <property type="match status" value="1"/>
</dbReference>
<comment type="cofactor">
    <cofactor evidence="1 9">
        <name>heme</name>
        <dbReference type="ChEBI" id="CHEBI:30413"/>
    </cofactor>
</comment>
<dbReference type="Gene3D" id="1.10.630.10">
    <property type="entry name" value="Cytochrome P450"/>
    <property type="match status" value="1"/>
</dbReference>
<keyword evidence="7 9" id="KW-0408">Iron</keyword>
<dbReference type="GO" id="GO:0016705">
    <property type="term" value="F:oxidoreductase activity, acting on paired donors, with incorporation or reduction of molecular oxygen"/>
    <property type="evidence" value="ECO:0007669"/>
    <property type="project" value="InterPro"/>
</dbReference>
<dbReference type="AlphaFoldDB" id="A0A165J9J4"/>
<accession>A0A165J9J4</accession>
<sequence>MPTAPSSLLLVLVASLVVLLALLARRKRFRTVPGPPATSFWHGSDAQFLDGRTGQSFQDEIVRRYGMIVRVRRGFLRDDHLFVCDPIALQHMLVKDQTNFEQGATQQETTRLIHGPGLLSSTGERHKRQRRLLNPVFTAPHLRRLVPVFHDVASKLADVLEKTAGTRDHDVDVLGHLSRTALELIGQGGLGHSFSADGPYTLSETLKDLLPSVFQYVHWWPLLRPLRAVFGPHLLRRAAEGISRHSAPAARLKRNIDALDDATAKIFARKKQAVLEGRFSAEDGGDCDAVDIISQLLLANARAPVDERHPDDELRAHMATLITAGRDTVSHVVARTLQVLAERSDVQDALRAELANASGDFDFDALMALPYLDAVIREMLRLYSTISFVNRTVQHDTVLPLLDGQPVVVPGGTTIRIGLATANTAPVLWGADAREFRPERWLKDKEGKGKETGQLNERALPGVWSNIMSFMGGPRGCIGYRFALLEMKVLLSVLLRRFRFLPASKDMRVEWYLGPSNTPYIVGRESEGPKLPLRIESLGST</sequence>
<dbReference type="GO" id="GO:0004497">
    <property type="term" value="F:monooxygenase activity"/>
    <property type="evidence" value="ECO:0007669"/>
    <property type="project" value="UniProtKB-KW"/>
</dbReference>
<comment type="pathway">
    <text evidence="2">Secondary metabolite biosynthesis.</text>
</comment>
<organism evidence="10 11">
    <name type="scientific">Exidia glandulosa HHB12029</name>
    <dbReference type="NCBI Taxonomy" id="1314781"/>
    <lineage>
        <taxon>Eukaryota</taxon>
        <taxon>Fungi</taxon>
        <taxon>Dikarya</taxon>
        <taxon>Basidiomycota</taxon>
        <taxon>Agaricomycotina</taxon>
        <taxon>Agaricomycetes</taxon>
        <taxon>Auriculariales</taxon>
        <taxon>Exidiaceae</taxon>
        <taxon>Exidia</taxon>
    </lineage>
</organism>
<keyword evidence="5 9" id="KW-0479">Metal-binding</keyword>
<dbReference type="EMBL" id="KV425971">
    <property type="protein sequence ID" value="KZV94528.1"/>
    <property type="molecule type" value="Genomic_DNA"/>
</dbReference>
<evidence type="ECO:0000256" key="6">
    <source>
        <dbReference type="ARBA" id="ARBA00023002"/>
    </source>
</evidence>
<evidence type="ECO:0000256" key="9">
    <source>
        <dbReference type="PIRSR" id="PIRSR602401-1"/>
    </source>
</evidence>
<dbReference type="InterPro" id="IPR036396">
    <property type="entry name" value="Cyt_P450_sf"/>
</dbReference>
<dbReference type="PANTHER" id="PTHR24305:SF166">
    <property type="entry name" value="CYTOCHROME P450 12A4, MITOCHONDRIAL-RELATED"/>
    <property type="match status" value="1"/>
</dbReference>
<evidence type="ECO:0000256" key="5">
    <source>
        <dbReference type="ARBA" id="ARBA00022723"/>
    </source>
</evidence>
<dbReference type="PANTHER" id="PTHR24305">
    <property type="entry name" value="CYTOCHROME P450"/>
    <property type="match status" value="1"/>
</dbReference>
<proteinExistence type="inferred from homology"/>
<evidence type="ECO:0000256" key="4">
    <source>
        <dbReference type="ARBA" id="ARBA00022617"/>
    </source>
</evidence>
<comment type="similarity">
    <text evidence="3">Belongs to the cytochrome P450 family.</text>
</comment>
<evidence type="ECO:0000256" key="1">
    <source>
        <dbReference type="ARBA" id="ARBA00001971"/>
    </source>
</evidence>
<evidence type="ECO:0000313" key="10">
    <source>
        <dbReference type="EMBL" id="KZV94528.1"/>
    </source>
</evidence>
<evidence type="ECO:0000256" key="2">
    <source>
        <dbReference type="ARBA" id="ARBA00005179"/>
    </source>
</evidence>
<dbReference type="InParanoid" id="A0A165J9J4"/>
<dbReference type="STRING" id="1314781.A0A165J9J4"/>
<keyword evidence="4 9" id="KW-0349">Heme</keyword>
<dbReference type="InterPro" id="IPR001128">
    <property type="entry name" value="Cyt_P450"/>
</dbReference>
<keyword evidence="6" id="KW-0560">Oxidoreductase</keyword>
<evidence type="ECO:0000256" key="8">
    <source>
        <dbReference type="ARBA" id="ARBA00023033"/>
    </source>
</evidence>
<evidence type="ECO:0000256" key="3">
    <source>
        <dbReference type="ARBA" id="ARBA00010617"/>
    </source>
</evidence>
<keyword evidence="11" id="KW-1185">Reference proteome</keyword>
<evidence type="ECO:0000313" key="11">
    <source>
        <dbReference type="Proteomes" id="UP000077266"/>
    </source>
</evidence>
<dbReference type="Proteomes" id="UP000077266">
    <property type="component" value="Unassembled WGS sequence"/>
</dbReference>
<dbReference type="PRINTS" id="PR00463">
    <property type="entry name" value="EP450I"/>
</dbReference>